<dbReference type="OrthoDB" id="9871914at2759"/>
<accession>A0A0L0HJ63</accession>
<dbReference type="PANTHER" id="PTHR46334:SF1">
    <property type="entry name" value="COSTARS FAMILY PROTEIN ABRACL"/>
    <property type="match status" value="1"/>
</dbReference>
<dbReference type="EMBL" id="KQ257454">
    <property type="protein sequence ID" value="KND01506.1"/>
    <property type="molecule type" value="Genomic_DNA"/>
</dbReference>
<dbReference type="Pfam" id="PF14705">
    <property type="entry name" value="Costars"/>
    <property type="match status" value="1"/>
</dbReference>
<proteinExistence type="inferred from homology"/>
<protein>
    <submittedName>
        <fullName evidence="3">Costars family protein</fullName>
    </submittedName>
</protein>
<reference evidence="3 4" key="1">
    <citation type="submission" date="2009-08" db="EMBL/GenBank/DDBJ databases">
        <title>The Genome Sequence of Spizellomyces punctatus strain DAOM BR117.</title>
        <authorList>
            <consortium name="The Broad Institute Genome Sequencing Platform"/>
            <person name="Russ C."/>
            <person name="Cuomo C."/>
            <person name="Shea T."/>
            <person name="Young S.K."/>
            <person name="Zeng Q."/>
            <person name="Koehrsen M."/>
            <person name="Haas B."/>
            <person name="Borodovsky M."/>
            <person name="Guigo R."/>
            <person name="Alvarado L."/>
            <person name="Berlin A."/>
            <person name="Bochicchio J."/>
            <person name="Borenstein D."/>
            <person name="Chapman S."/>
            <person name="Chen Z."/>
            <person name="Engels R."/>
            <person name="Freedman E."/>
            <person name="Gellesch M."/>
            <person name="Goldberg J."/>
            <person name="Griggs A."/>
            <person name="Gujja S."/>
            <person name="Heiman D."/>
            <person name="Hepburn T."/>
            <person name="Howarth C."/>
            <person name="Jen D."/>
            <person name="Larson L."/>
            <person name="Lewis B."/>
            <person name="Mehta T."/>
            <person name="Park D."/>
            <person name="Pearson M."/>
            <person name="Roberts A."/>
            <person name="Saif S."/>
            <person name="Shenoy N."/>
            <person name="Sisk P."/>
            <person name="Stolte C."/>
            <person name="Sykes S."/>
            <person name="Thomson T."/>
            <person name="Walk T."/>
            <person name="White J."/>
            <person name="Yandava C."/>
            <person name="Burger G."/>
            <person name="Gray M.W."/>
            <person name="Holland P.W.H."/>
            <person name="King N."/>
            <person name="Lang F.B.F."/>
            <person name="Roger A.J."/>
            <person name="Ruiz-Trillo I."/>
            <person name="Lander E."/>
            <person name="Nusbaum C."/>
        </authorList>
    </citation>
    <scope>NUCLEOTIDE SEQUENCE [LARGE SCALE GENOMIC DNA]</scope>
    <source>
        <strain evidence="3 4">DAOM BR117</strain>
    </source>
</reference>
<dbReference type="InterPro" id="IPR038095">
    <property type="entry name" value="Costars_sf"/>
</dbReference>
<evidence type="ECO:0000259" key="2">
    <source>
        <dbReference type="SMART" id="SM01283"/>
    </source>
</evidence>
<dbReference type="InParanoid" id="A0A0L0HJ63"/>
<dbReference type="FunFam" id="1.10.10.1540:FF:000002">
    <property type="entry name" value="costars family protein ABRACL"/>
    <property type="match status" value="1"/>
</dbReference>
<dbReference type="eggNOG" id="KOG3376">
    <property type="taxonomic scope" value="Eukaryota"/>
</dbReference>
<dbReference type="GO" id="GO:0032970">
    <property type="term" value="P:regulation of actin filament-based process"/>
    <property type="evidence" value="ECO:0007669"/>
    <property type="project" value="TreeGrafter"/>
</dbReference>
<dbReference type="GeneID" id="27686833"/>
<evidence type="ECO:0000313" key="4">
    <source>
        <dbReference type="Proteomes" id="UP000053201"/>
    </source>
</evidence>
<comment type="similarity">
    <text evidence="1">Belongs to the costars family.</text>
</comment>
<dbReference type="RefSeq" id="XP_016609545.1">
    <property type="nucleotide sequence ID" value="XM_016751579.1"/>
</dbReference>
<evidence type="ECO:0000313" key="3">
    <source>
        <dbReference type="EMBL" id="KND01506.1"/>
    </source>
</evidence>
<organism evidence="3 4">
    <name type="scientific">Spizellomyces punctatus (strain DAOM BR117)</name>
    <dbReference type="NCBI Taxonomy" id="645134"/>
    <lineage>
        <taxon>Eukaryota</taxon>
        <taxon>Fungi</taxon>
        <taxon>Fungi incertae sedis</taxon>
        <taxon>Chytridiomycota</taxon>
        <taxon>Chytridiomycota incertae sedis</taxon>
        <taxon>Chytridiomycetes</taxon>
        <taxon>Spizellomycetales</taxon>
        <taxon>Spizellomycetaceae</taxon>
        <taxon>Spizellomyces</taxon>
    </lineage>
</organism>
<sequence>MVNVDEEVDLLKREIKRLGTQDPSTGKTSVKFGKLVRDDECANIFEAIVGTLRAAKKRKIVAYDGEILLQGPHDNVDIVLL</sequence>
<dbReference type="PANTHER" id="PTHR46334">
    <property type="entry name" value="COSTARS FAMILY PROTEIN ABRACL"/>
    <property type="match status" value="1"/>
</dbReference>
<feature type="domain" description="Costars" evidence="2">
    <location>
        <begin position="2"/>
        <end position="81"/>
    </location>
</feature>
<evidence type="ECO:0000256" key="1">
    <source>
        <dbReference type="ARBA" id="ARBA00006126"/>
    </source>
</evidence>
<dbReference type="SMART" id="SM01283">
    <property type="entry name" value="Costars"/>
    <property type="match status" value="1"/>
</dbReference>
<dbReference type="InterPro" id="IPR044302">
    <property type="entry name" value="Costars"/>
</dbReference>
<gene>
    <name evidence="3" type="ORF">SPPG_03304</name>
</gene>
<dbReference type="OMA" id="QRVHDNV"/>
<dbReference type="Gene3D" id="1.10.10.1540">
    <property type="entry name" value="Costar domain"/>
    <property type="match status" value="1"/>
</dbReference>
<keyword evidence="4" id="KW-1185">Reference proteome</keyword>
<dbReference type="AlphaFoldDB" id="A0A0L0HJ63"/>
<dbReference type="InterPro" id="IPR027817">
    <property type="entry name" value="Costars_dom"/>
</dbReference>
<name>A0A0L0HJ63_SPIPD</name>
<dbReference type="Proteomes" id="UP000053201">
    <property type="component" value="Unassembled WGS sequence"/>
</dbReference>
<dbReference type="VEuPathDB" id="FungiDB:SPPG_03304"/>